<dbReference type="EMBL" id="PCRM01000012">
    <property type="protein sequence ID" value="PIP21855.1"/>
    <property type="molecule type" value="Genomic_DNA"/>
</dbReference>
<gene>
    <name evidence="1" type="ORF">COX39_00695</name>
</gene>
<dbReference type="Proteomes" id="UP000231567">
    <property type="component" value="Unassembled WGS sequence"/>
</dbReference>
<proteinExistence type="predicted"/>
<protein>
    <submittedName>
        <fullName evidence="1">Uncharacterized protein</fullName>
    </submittedName>
</protein>
<name>A0A2G9YRI8_9BACT</name>
<organism evidence="1 2">
    <name type="scientific">Candidatus Nealsonbacteria bacterium CG23_combo_of_CG06-09_8_20_14_all_40_13</name>
    <dbReference type="NCBI Taxonomy" id="1974724"/>
    <lineage>
        <taxon>Bacteria</taxon>
        <taxon>Candidatus Nealsoniibacteriota</taxon>
    </lineage>
</organism>
<sequence length="139" mass="16671">MLDTRKEMKAITWLLSRANILLELYESHERSSRLTIFNPSVLKDEDVPLSVVIHLKDKRKVVMRTMPHKLLRRYLFGLMRREKIVVLSEVYVFTEQQWRDRTNPPYIIPQDHGQPVKKGPTFCWEFKTLNDMPYREIKG</sequence>
<evidence type="ECO:0000313" key="2">
    <source>
        <dbReference type="Proteomes" id="UP000231567"/>
    </source>
</evidence>
<reference evidence="1 2" key="1">
    <citation type="submission" date="2017-09" db="EMBL/GenBank/DDBJ databases">
        <title>Depth-based differentiation of microbial function through sediment-hosted aquifers and enrichment of novel symbionts in the deep terrestrial subsurface.</title>
        <authorList>
            <person name="Probst A.J."/>
            <person name="Ladd B."/>
            <person name="Jarett J.K."/>
            <person name="Geller-Mcgrath D.E."/>
            <person name="Sieber C.M."/>
            <person name="Emerson J.B."/>
            <person name="Anantharaman K."/>
            <person name="Thomas B.C."/>
            <person name="Malmstrom R."/>
            <person name="Stieglmeier M."/>
            <person name="Klingl A."/>
            <person name="Woyke T."/>
            <person name="Ryan C.M."/>
            <person name="Banfield J.F."/>
        </authorList>
    </citation>
    <scope>NUCLEOTIDE SEQUENCE [LARGE SCALE GENOMIC DNA]</scope>
    <source>
        <strain evidence="1">CG23_combo_of_CG06-09_8_20_14_all_40_13</strain>
    </source>
</reference>
<dbReference type="AlphaFoldDB" id="A0A2G9YRI8"/>
<accession>A0A2G9YRI8</accession>
<comment type="caution">
    <text evidence="1">The sequence shown here is derived from an EMBL/GenBank/DDBJ whole genome shotgun (WGS) entry which is preliminary data.</text>
</comment>
<evidence type="ECO:0000313" key="1">
    <source>
        <dbReference type="EMBL" id="PIP21855.1"/>
    </source>
</evidence>